<evidence type="ECO:0000313" key="3">
    <source>
        <dbReference type="EMBL" id="QUD90347.1"/>
    </source>
</evidence>
<keyword evidence="4" id="KW-1185">Reference proteome</keyword>
<keyword evidence="3" id="KW-0378">Hydrolase</keyword>
<dbReference type="Proteomes" id="UP000676409">
    <property type="component" value="Chromosome"/>
</dbReference>
<dbReference type="GO" id="GO:0005737">
    <property type="term" value="C:cytoplasm"/>
    <property type="evidence" value="ECO:0007669"/>
    <property type="project" value="TreeGrafter"/>
</dbReference>
<dbReference type="Pfam" id="PF01557">
    <property type="entry name" value="FAA_hydrolase"/>
    <property type="match status" value="1"/>
</dbReference>
<dbReference type="InterPro" id="IPR036663">
    <property type="entry name" value="Fumarylacetoacetase_C_sf"/>
</dbReference>
<keyword evidence="1" id="KW-0456">Lyase</keyword>
<dbReference type="AlphaFoldDB" id="A0A975IWR4"/>
<dbReference type="SUPFAM" id="SSF56529">
    <property type="entry name" value="FAH"/>
    <property type="match status" value="1"/>
</dbReference>
<dbReference type="PANTHER" id="PTHR30143">
    <property type="entry name" value="ACID HYDRATASE"/>
    <property type="match status" value="1"/>
</dbReference>
<dbReference type="RefSeq" id="WP_211940398.1">
    <property type="nucleotide sequence ID" value="NZ_CP073078.1"/>
</dbReference>
<dbReference type="InterPro" id="IPR011234">
    <property type="entry name" value="Fumarylacetoacetase-like_C"/>
</dbReference>
<dbReference type="InterPro" id="IPR050772">
    <property type="entry name" value="Hydratase-Decarb/MhpD_sf"/>
</dbReference>
<evidence type="ECO:0000313" key="4">
    <source>
        <dbReference type="Proteomes" id="UP000676409"/>
    </source>
</evidence>
<name>A0A975IWR4_9CAUL</name>
<dbReference type="KEGG" id="caul:KCG34_11040"/>
<accession>A0A975IWR4</accession>
<dbReference type="EMBL" id="CP073078">
    <property type="protein sequence ID" value="QUD90347.1"/>
    <property type="molecule type" value="Genomic_DNA"/>
</dbReference>
<dbReference type="GO" id="GO:0016787">
    <property type="term" value="F:hydrolase activity"/>
    <property type="evidence" value="ECO:0007669"/>
    <property type="project" value="UniProtKB-KW"/>
</dbReference>
<proteinExistence type="predicted"/>
<sequence length="266" mass="27859">MSLALELNSAIQDVANRLFAARAGRLAIPAVRNALPEKDIAAAYAVQLVNVRRTLAQGAQIVGRKIGLTSQAVQKQLGVDQPDFGVLFDFMDFGGMGAEISASQLIAPRIEAEFAFKLGADISERPASAAEVGRAVEAVAVAAEIVDSAIAGWDINIVDTVADNASCGGFVAGPWIPFTPELDLPSRTMRMIRDGAEISTGRGAATLGDPLNALAWLARTAIDFGEPLKAGEIVLAGALGPMVPLAPGDYVVEIDGFKPLWLRAKP</sequence>
<dbReference type="PANTHER" id="PTHR30143:SF0">
    <property type="entry name" value="2-KETO-4-PENTENOATE HYDRATASE"/>
    <property type="match status" value="1"/>
</dbReference>
<dbReference type="GO" id="GO:0008684">
    <property type="term" value="F:2-oxopent-4-enoate hydratase activity"/>
    <property type="evidence" value="ECO:0007669"/>
    <property type="project" value="TreeGrafter"/>
</dbReference>
<reference evidence="3" key="1">
    <citation type="submission" date="2021-04" db="EMBL/GenBank/DDBJ databases">
        <title>The complete genome sequence of Caulobacter sp. S6.</title>
        <authorList>
            <person name="Tang Y."/>
            <person name="Ouyang W."/>
            <person name="Liu Q."/>
            <person name="Huang B."/>
            <person name="Guo Z."/>
            <person name="Lei P."/>
        </authorList>
    </citation>
    <scope>NUCLEOTIDE SEQUENCE</scope>
    <source>
        <strain evidence="3">S6</strain>
    </source>
</reference>
<feature type="domain" description="Fumarylacetoacetase-like C-terminal" evidence="2">
    <location>
        <begin position="107"/>
        <end position="258"/>
    </location>
</feature>
<evidence type="ECO:0000256" key="1">
    <source>
        <dbReference type="ARBA" id="ARBA00023239"/>
    </source>
</evidence>
<gene>
    <name evidence="3" type="ORF">KCG34_11040</name>
</gene>
<evidence type="ECO:0000259" key="2">
    <source>
        <dbReference type="Pfam" id="PF01557"/>
    </source>
</evidence>
<protein>
    <submittedName>
        <fullName evidence="3">Fumarylacetoacetate hydrolase family protein</fullName>
    </submittedName>
</protein>
<organism evidence="3 4">
    <name type="scientific">Phenylobacterium montanum</name>
    <dbReference type="NCBI Taxonomy" id="2823693"/>
    <lineage>
        <taxon>Bacteria</taxon>
        <taxon>Pseudomonadati</taxon>
        <taxon>Pseudomonadota</taxon>
        <taxon>Alphaproteobacteria</taxon>
        <taxon>Caulobacterales</taxon>
        <taxon>Caulobacteraceae</taxon>
        <taxon>Phenylobacterium</taxon>
    </lineage>
</organism>
<dbReference type="Gene3D" id="3.90.850.10">
    <property type="entry name" value="Fumarylacetoacetase-like, C-terminal domain"/>
    <property type="match status" value="1"/>
</dbReference>